<dbReference type="GO" id="GO:0003954">
    <property type="term" value="F:NADH dehydrogenase activity"/>
    <property type="evidence" value="ECO:0007669"/>
    <property type="project" value="TreeGrafter"/>
</dbReference>
<feature type="transmembrane region" description="Helical" evidence="9">
    <location>
        <begin position="265"/>
        <end position="281"/>
    </location>
</feature>
<feature type="transmembrane region" description="Helical" evidence="9">
    <location>
        <begin position="156"/>
        <end position="176"/>
    </location>
</feature>
<comment type="subcellular location">
    <subcellularLocation>
        <location evidence="1">Membrane</location>
        <topology evidence="1">Multi-pass membrane protein</topology>
    </subcellularLocation>
    <subcellularLocation>
        <location evidence="7">Mitochondrion inner membrane</location>
        <topology evidence="7">Multi-pass membrane protein</topology>
    </subcellularLocation>
</comment>
<name>A0A8K1V4J5_9BIVA</name>
<feature type="transmembrane region" description="Helical" evidence="9">
    <location>
        <begin position="293"/>
        <end position="315"/>
    </location>
</feature>
<accession>A0A8K1V4J5</accession>
<evidence type="ECO:0000256" key="4">
    <source>
        <dbReference type="ARBA" id="ARBA00022692"/>
    </source>
</evidence>
<dbReference type="GO" id="GO:0005743">
    <property type="term" value="C:mitochondrial inner membrane"/>
    <property type="evidence" value="ECO:0007669"/>
    <property type="project" value="UniProtKB-SubCell"/>
</dbReference>
<dbReference type="EC" id="7.1.1.2" evidence="8"/>
<keyword evidence="4 7" id="KW-0812">Transmembrane</keyword>
<dbReference type="InterPro" id="IPR001694">
    <property type="entry name" value="NADH_UbQ_OxRdtase_su1/FPO"/>
</dbReference>
<geneLocation type="mitochondrion" evidence="10"/>
<evidence type="ECO:0000256" key="9">
    <source>
        <dbReference type="SAM" id="Phobius"/>
    </source>
</evidence>
<dbReference type="HAMAP" id="MF_01350">
    <property type="entry name" value="NDH1_NuoH"/>
    <property type="match status" value="1"/>
</dbReference>
<keyword evidence="5 9" id="KW-1133">Transmembrane helix</keyword>
<dbReference type="GO" id="GO:0008137">
    <property type="term" value="F:NADH dehydrogenase (ubiquinone) activity"/>
    <property type="evidence" value="ECO:0007669"/>
    <property type="project" value="UniProtKB-EC"/>
</dbReference>
<dbReference type="PANTHER" id="PTHR11432:SF3">
    <property type="entry name" value="NADH-UBIQUINONE OXIDOREDUCTASE CHAIN 1"/>
    <property type="match status" value="1"/>
</dbReference>
<proteinExistence type="inferred from homology"/>
<reference evidence="10" key="1">
    <citation type="submission" date="2020-07" db="EMBL/GenBank/DDBJ databases">
        <title>The complete mitochondrial genome of Mytella strigata.</title>
        <authorList>
            <person name="Ma H."/>
            <person name="Yu Z."/>
        </authorList>
    </citation>
    <scope>NUCLEOTIDE SEQUENCE</scope>
    <source>
        <strain evidence="10">Dayibei</strain>
    </source>
</reference>
<sequence>MLLLSPLCVLKLVAFCLYLITLILPFICVLVSVAFYTLLERKVLGYVMIRKGPNKVGYAGIMQPFSDAGKLFNKEYVKPGFSNLIPFVVCPGVILFTSMLLWFLYPYKYSSLVLTCGVLQFLIVSGVHVYGVMVAGWSSNSKYSLLGAVRGVAQSVSYEVPMTFVLLTVSYCLLSLWLSEVKDAQEGIFSMLSIGLLSSGVWLTCMLAETNRAPFDFVEGESELVSGFNVEYSSGGFAMIFMAEYAAMLFNSIFFVVLFLGGSEMLMSVSAMVWVLFFVWIRGTVPRIRYDQLMGLCWKVLLMVVLVMISLGLMLSCLL</sequence>
<evidence type="ECO:0000256" key="2">
    <source>
        <dbReference type="ARBA" id="ARBA00010535"/>
    </source>
</evidence>
<evidence type="ECO:0000256" key="7">
    <source>
        <dbReference type="RuleBase" id="RU000471"/>
    </source>
</evidence>
<feature type="transmembrane region" description="Helical" evidence="9">
    <location>
        <begin position="84"/>
        <end position="105"/>
    </location>
</feature>
<protein>
    <recommendedName>
        <fullName evidence="3 8">NADH-ubiquinone oxidoreductase chain 1</fullName>
        <ecNumber evidence="8">7.1.1.2</ecNumber>
    </recommendedName>
</protein>
<feature type="transmembrane region" description="Helical" evidence="9">
    <location>
        <begin position="237"/>
        <end position="259"/>
    </location>
</feature>
<evidence type="ECO:0000313" key="10">
    <source>
        <dbReference type="EMBL" id="UDY69802.1"/>
    </source>
</evidence>
<dbReference type="InterPro" id="IPR018086">
    <property type="entry name" value="NADH_UbQ_OxRdtase_su1_CS"/>
</dbReference>
<evidence type="ECO:0000256" key="8">
    <source>
        <dbReference type="RuleBase" id="RU000473"/>
    </source>
</evidence>
<comment type="catalytic activity">
    <reaction evidence="8">
        <text>a ubiquinone + NADH + 5 H(+)(in) = a ubiquinol + NAD(+) + 4 H(+)(out)</text>
        <dbReference type="Rhea" id="RHEA:29091"/>
        <dbReference type="Rhea" id="RHEA-COMP:9565"/>
        <dbReference type="Rhea" id="RHEA-COMP:9566"/>
        <dbReference type="ChEBI" id="CHEBI:15378"/>
        <dbReference type="ChEBI" id="CHEBI:16389"/>
        <dbReference type="ChEBI" id="CHEBI:17976"/>
        <dbReference type="ChEBI" id="CHEBI:57540"/>
        <dbReference type="ChEBI" id="CHEBI:57945"/>
        <dbReference type="EC" id="7.1.1.2"/>
    </reaction>
</comment>
<organism evidence="10">
    <name type="scientific">Mytella strigata</name>
    <dbReference type="NCBI Taxonomy" id="3245086"/>
    <lineage>
        <taxon>Eukaryota</taxon>
        <taxon>Metazoa</taxon>
        <taxon>Spiralia</taxon>
        <taxon>Lophotrochozoa</taxon>
        <taxon>Mollusca</taxon>
        <taxon>Bivalvia</taxon>
        <taxon>Autobranchia</taxon>
        <taxon>Pteriomorphia</taxon>
        <taxon>Mytilida</taxon>
        <taxon>Mytiloidea</taxon>
        <taxon>Mytilidae</taxon>
        <taxon>Mytella</taxon>
    </lineage>
</organism>
<keyword evidence="8" id="KW-0830">Ubiquinone</keyword>
<feature type="transmembrane region" description="Helical" evidence="9">
    <location>
        <begin position="12"/>
        <end position="39"/>
    </location>
</feature>
<dbReference type="GO" id="GO:0009060">
    <property type="term" value="P:aerobic respiration"/>
    <property type="evidence" value="ECO:0007669"/>
    <property type="project" value="TreeGrafter"/>
</dbReference>
<evidence type="ECO:0000256" key="1">
    <source>
        <dbReference type="ARBA" id="ARBA00004141"/>
    </source>
</evidence>
<evidence type="ECO:0000256" key="6">
    <source>
        <dbReference type="ARBA" id="ARBA00023136"/>
    </source>
</evidence>
<dbReference type="AlphaFoldDB" id="A0A8K1V4J5"/>
<feature type="transmembrane region" description="Helical" evidence="9">
    <location>
        <begin position="188"/>
        <end position="208"/>
    </location>
</feature>
<keyword evidence="6 9" id="KW-0472">Membrane</keyword>
<keyword evidence="8 10" id="KW-0496">Mitochondrion</keyword>
<evidence type="ECO:0000256" key="5">
    <source>
        <dbReference type="ARBA" id="ARBA00022989"/>
    </source>
</evidence>
<comment type="similarity">
    <text evidence="2 7">Belongs to the complex I subunit 1 family.</text>
</comment>
<dbReference type="EMBL" id="MT800514">
    <property type="protein sequence ID" value="UDY69802.1"/>
    <property type="molecule type" value="Genomic_DNA"/>
</dbReference>
<feature type="transmembrane region" description="Helical" evidence="9">
    <location>
        <begin position="111"/>
        <end position="135"/>
    </location>
</feature>
<keyword evidence="7" id="KW-0520">NAD</keyword>
<gene>
    <name evidence="10" type="primary">nad1</name>
</gene>
<dbReference type="Pfam" id="PF00146">
    <property type="entry name" value="NADHdh"/>
    <property type="match status" value="1"/>
</dbReference>
<dbReference type="PANTHER" id="PTHR11432">
    <property type="entry name" value="NADH DEHYDROGENASE SUBUNIT 1"/>
    <property type="match status" value="1"/>
</dbReference>
<evidence type="ECO:0000256" key="3">
    <source>
        <dbReference type="ARBA" id="ARBA00021009"/>
    </source>
</evidence>
<dbReference type="PROSITE" id="PS00668">
    <property type="entry name" value="COMPLEX1_ND1_2"/>
    <property type="match status" value="1"/>
</dbReference>